<dbReference type="EMBL" id="JAEACQ010000263">
    <property type="protein sequence ID" value="MBL7631245.1"/>
    <property type="molecule type" value="Genomic_DNA"/>
</dbReference>
<feature type="region of interest" description="Disordered" evidence="2">
    <location>
        <begin position="65"/>
        <end position="91"/>
    </location>
</feature>
<evidence type="ECO:0000259" key="3">
    <source>
        <dbReference type="PROSITE" id="PS50006"/>
    </source>
</evidence>
<evidence type="ECO:0000256" key="2">
    <source>
        <dbReference type="SAM" id="MobiDB-lite"/>
    </source>
</evidence>
<accession>A0A937UTG5</accession>
<dbReference type="InterPro" id="IPR008984">
    <property type="entry name" value="SMAD_FHA_dom_sf"/>
</dbReference>
<evidence type="ECO:0000313" key="5">
    <source>
        <dbReference type="Proteomes" id="UP000604475"/>
    </source>
</evidence>
<dbReference type="PROSITE" id="PS50006">
    <property type="entry name" value="FHA_DOMAIN"/>
    <property type="match status" value="1"/>
</dbReference>
<proteinExistence type="predicted"/>
<reference evidence="4" key="1">
    <citation type="submission" date="2020-12" db="EMBL/GenBank/DDBJ databases">
        <title>Genomic characterization of non-nitrogen-fixing Frankia strains.</title>
        <authorList>
            <person name="Carlos-Shanley C."/>
            <person name="Guerra T."/>
            <person name="Hahn D."/>
        </authorList>
    </citation>
    <scope>NUCLEOTIDE SEQUENCE</scope>
    <source>
        <strain evidence="4">CN6</strain>
    </source>
</reference>
<protein>
    <submittedName>
        <fullName evidence="4">FHA domain-containing protein</fullName>
    </submittedName>
</protein>
<dbReference type="InterPro" id="IPR000253">
    <property type="entry name" value="FHA_dom"/>
</dbReference>
<dbReference type="Proteomes" id="UP000604475">
    <property type="component" value="Unassembled WGS sequence"/>
</dbReference>
<comment type="caution">
    <text evidence="4">The sequence shown here is derived from an EMBL/GenBank/DDBJ whole genome shotgun (WGS) entry which is preliminary data.</text>
</comment>
<dbReference type="Gene3D" id="2.60.200.20">
    <property type="match status" value="1"/>
</dbReference>
<dbReference type="CDD" id="cd00060">
    <property type="entry name" value="FHA"/>
    <property type="match status" value="1"/>
</dbReference>
<keyword evidence="1" id="KW-0597">Phosphoprotein</keyword>
<name>A0A937UTG5_9ACTN</name>
<evidence type="ECO:0000313" key="4">
    <source>
        <dbReference type="EMBL" id="MBL7631245.1"/>
    </source>
</evidence>
<gene>
    <name evidence="4" type="ORF">I7412_29610</name>
</gene>
<dbReference type="SUPFAM" id="SSF49879">
    <property type="entry name" value="SMAD/FHA domain"/>
    <property type="match status" value="1"/>
</dbReference>
<sequence length="131" mass="14052">MRTRSWAAEVAPDRAYFDRGDDGSAVFPANAASRLIPLTGARSLIGRRSRSLSISPRIDLSLDPEDTGVSRSHAVLDHPPGGPLTVTDLGSSNGTRLGDDLKLLVKGVAVELADGDRLYLGSWTRITFHAR</sequence>
<keyword evidence="5" id="KW-1185">Reference proteome</keyword>
<organism evidence="4 5">
    <name type="scientific">Frankia nepalensis</name>
    <dbReference type="NCBI Taxonomy" id="1836974"/>
    <lineage>
        <taxon>Bacteria</taxon>
        <taxon>Bacillati</taxon>
        <taxon>Actinomycetota</taxon>
        <taxon>Actinomycetes</taxon>
        <taxon>Frankiales</taxon>
        <taxon>Frankiaceae</taxon>
        <taxon>Frankia</taxon>
    </lineage>
</organism>
<dbReference type="AlphaFoldDB" id="A0A937UTG5"/>
<feature type="domain" description="FHA" evidence="3">
    <location>
        <begin position="43"/>
        <end position="102"/>
    </location>
</feature>
<evidence type="ECO:0000256" key="1">
    <source>
        <dbReference type="ARBA" id="ARBA00022553"/>
    </source>
</evidence>
<dbReference type="Pfam" id="PF00498">
    <property type="entry name" value="FHA"/>
    <property type="match status" value="1"/>
</dbReference>